<dbReference type="EMBL" id="BQNB010021507">
    <property type="protein sequence ID" value="GJU07115.1"/>
    <property type="molecule type" value="Genomic_DNA"/>
</dbReference>
<protein>
    <submittedName>
        <fullName evidence="2">Uncharacterized protein</fullName>
    </submittedName>
</protein>
<proteinExistence type="predicted"/>
<feature type="transmembrane region" description="Helical" evidence="1">
    <location>
        <begin position="125"/>
        <end position="144"/>
    </location>
</feature>
<keyword evidence="1" id="KW-0472">Membrane</keyword>
<keyword evidence="1" id="KW-1133">Transmembrane helix</keyword>
<gene>
    <name evidence="2" type="ORF">Tco_1123545</name>
</gene>
<name>A0ABQ5J5C0_9ASTR</name>
<keyword evidence="1" id="KW-0812">Transmembrane</keyword>
<keyword evidence="3" id="KW-1185">Reference proteome</keyword>
<evidence type="ECO:0000313" key="2">
    <source>
        <dbReference type="EMBL" id="GJU07115.1"/>
    </source>
</evidence>
<reference evidence="2" key="1">
    <citation type="journal article" date="2022" name="Int. J. Mol. Sci.">
        <title>Draft Genome of Tanacetum Coccineum: Genomic Comparison of Closely Related Tanacetum-Family Plants.</title>
        <authorList>
            <person name="Yamashiro T."/>
            <person name="Shiraishi A."/>
            <person name="Nakayama K."/>
            <person name="Satake H."/>
        </authorList>
    </citation>
    <scope>NUCLEOTIDE SEQUENCE</scope>
</reference>
<sequence length="157" mass="17448">MGCITVQQQNRHSSGNARWSLQKAYVLVIGKLTLDLRPRYTSCFSVSSPEVLGLHVSLLELDRFEILLDEQEEGQDNGLVEFYFLPNDQCFTLMAWQVTVTGSRLLPVAAPMFFAGLSQIAHIRLLVLVLEVVVVIIVAVVVVVESSSIIKLSFVIT</sequence>
<organism evidence="2 3">
    <name type="scientific">Tanacetum coccineum</name>
    <dbReference type="NCBI Taxonomy" id="301880"/>
    <lineage>
        <taxon>Eukaryota</taxon>
        <taxon>Viridiplantae</taxon>
        <taxon>Streptophyta</taxon>
        <taxon>Embryophyta</taxon>
        <taxon>Tracheophyta</taxon>
        <taxon>Spermatophyta</taxon>
        <taxon>Magnoliopsida</taxon>
        <taxon>eudicotyledons</taxon>
        <taxon>Gunneridae</taxon>
        <taxon>Pentapetalae</taxon>
        <taxon>asterids</taxon>
        <taxon>campanulids</taxon>
        <taxon>Asterales</taxon>
        <taxon>Asteraceae</taxon>
        <taxon>Asteroideae</taxon>
        <taxon>Anthemideae</taxon>
        <taxon>Anthemidinae</taxon>
        <taxon>Tanacetum</taxon>
    </lineage>
</organism>
<dbReference type="Proteomes" id="UP001151760">
    <property type="component" value="Unassembled WGS sequence"/>
</dbReference>
<evidence type="ECO:0000256" key="1">
    <source>
        <dbReference type="SAM" id="Phobius"/>
    </source>
</evidence>
<reference evidence="2" key="2">
    <citation type="submission" date="2022-01" db="EMBL/GenBank/DDBJ databases">
        <authorList>
            <person name="Yamashiro T."/>
            <person name="Shiraishi A."/>
            <person name="Satake H."/>
            <person name="Nakayama K."/>
        </authorList>
    </citation>
    <scope>NUCLEOTIDE SEQUENCE</scope>
</reference>
<accession>A0ABQ5J5C0</accession>
<evidence type="ECO:0000313" key="3">
    <source>
        <dbReference type="Proteomes" id="UP001151760"/>
    </source>
</evidence>
<comment type="caution">
    <text evidence="2">The sequence shown here is derived from an EMBL/GenBank/DDBJ whole genome shotgun (WGS) entry which is preliminary data.</text>
</comment>